<dbReference type="InterPro" id="IPR007577">
    <property type="entry name" value="GlycoTrfase_DXD_sugar-bd_CS"/>
</dbReference>
<sequence>MPDKAYFDAKLAEIRHLVAEHNFDEAESRLHLLSEESDQHYMGEQTALGLPRKLHSAHLRLAKARGDVLRRAGYQYFLVPPMETFAPYGRFSSDERRLIAAKNREAVPRVIHQIWIGDREVPPAIEAWAAHAKANGLTYRLWREEDLARAGISTDPVFQRMLSEGDFPGAVDVARYVILSRFGGIYLDCDFYPARDDVSFFDILPMMGLTAFAEDTPRQTGRGSVLFANSFIATPAGHPVFERILQALPDILQHLPRAPAWWATGPLIFTVVAREGSVSLANADFVAAALPDRAPFSAVEDARAKAGADNDGLLIAWKSW</sequence>
<dbReference type="RefSeq" id="WP_137393347.1">
    <property type="nucleotide sequence ID" value="NZ_CP124733.1"/>
</dbReference>
<dbReference type="Proteomes" id="UP000298664">
    <property type="component" value="Chromosome Circular"/>
</dbReference>
<dbReference type="SUPFAM" id="SSF53448">
    <property type="entry name" value="Nucleotide-diphospho-sugar transferases"/>
    <property type="match status" value="1"/>
</dbReference>
<dbReference type="EMBL" id="CP124733">
    <property type="protein sequence ID" value="WHA41510.1"/>
    <property type="molecule type" value="Genomic_DNA"/>
</dbReference>
<dbReference type="Gene3D" id="3.90.550.20">
    <property type="match status" value="1"/>
</dbReference>
<accession>A0AAF0HBQ0</accession>
<reference evidence="2" key="1">
    <citation type="submission" date="2023-05" db="EMBL/GenBank/DDBJ databases">
        <title>Complete genome sequence of Agrobacterium larrymoorei CFBP5477.</title>
        <authorList>
            <person name="Yen H.-C."/>
            <person name="Chou L."/>
            <person name="Lin Y.-C."/>
            <person name="Lai E.-M."/>
            <person name="Kuo C.-H."/>
        </authorList>
    </citation>
    <scope>NUCLEOTIDE SEQUENCE</scope>
    <source>
        <strain evidence="2">CFBP5477</strain>
    </source>
</reference>
<dbReference type="InterPro" id="IPR029044">
    <property type="entry name" value="Nucleotide-diphossugar_trans"/>
</dbReference>
<dbReference type="Pfam" id="PF04488">
    <property type="entry name" value="Gly_transf_sug"/>
    <property type="match status" value="1"/>
</dbReference>
<dbReference type="PANTHER" id="PTHR32385:SF15">
    <property type="entry name" value="INOSITOL PHOSPHOCERAMIDE MANNOSYLTRANSFERASE 1"/>
    <property type="match status" value="1"/>
</dbReference>
<evidence type="ECO:0000313" key="3">
    <source>
        <dbReference type="Proteomes" id="UP000298664"/>
    </source>
</evidence>
<dbReference type="GO" id="GO:0000030">
    <property type="term" value="F:mannosyltransferase activity"/>
    <property type="evidence" value="ECO:0007669"/>
    <property type="project" value="TreeGrafter"/>
</dbReference>
<dbReference type="GO" id="GO:0051999">
    <property type="term" value="P:mannosyl-inositol phosphorylceramide biosynthetic process"/>
    <property type="evidence" value="ECO:0007669"/>
    <property type="project" value="TreeGrafter"/>
</dbReference>
<dbReference type="PANTHER" id="PTHR32385">
    <property type="entry name" value="MANNOSYL PHOSPHORYLINOSITOL CERAMIDE SYNTHASE"/>
    <property type="match status" value="1"/>
</dbReference>
<evidence type="ECO:0000313" key="2">
    <source>
        <dbReference type="EMBL" id="WHA41510.1"/>
    </source>
</evidence>
<name>A0AAF0HBQ0_9HYPH</name>
<dbReference type="GO" id="GO:0016020">
    <property type="term" value="C:membrane"/>
    <property type="evidence" value="ECO:0007669"/>
    <property type="project" value="GOC"/>
</dbReference>
<dbReference type="InterPro" id="IPR051706">
    <property type="entry name" value="Glycosyltransferase_domain"/>
</dbReference>
<gene>
    <name evidence="2" type="ORF">CFBP5477_002400</name>
</gene>
<proteinExistence type="predicted"/>
<organism evidence="2 3">
    <name type="scientific">Agrobacterium larrymoorei</name>
    <dbReference type="NCBI Taxonomy" id="160699"/>
    <lineage>
        <taxon>Bacteria</taxon>
        <taxon>Pseudomonadati</taxon>
        <taxon>Pseudomonadota</taxon>
        <taxon>Alphaproteobacteria</taxon>
        <taxon>Hyphomicrobiales</taxon>
        <taxon>Rhizobiaceae</taxon>
        <taxon>Rhizobium/Agrobacterium group</taxon>
        <taxon>Agrobacterium</taxon>
    </lineage>
</organism>
<dbReference type="AlphaFoldDB" id="A0AAF0HBQ0"/>
<protein>
    <submittedName>
        <fullName evidence="2">Glycosyltransferase</fullName>
    </submittedName>
</protein>
<evidence type="ECO:0000256" key="1">
    <source>
        <dbReference type="ARBA" id="ARBA00022679"/>
    </source>
</evidence>
<keyword evidence="1" id="KW-0808">Transferase</keyword>